<evidence type="ECO:0000256" key="2">
    <source>
        <dbReference type="SAM" id="MobiDB-lite"/>
    </source>
</evidence>
<feature type="compositionally biased region" description="Low complexity" evidence="2">
    <location>
        <begin position="97"/>
        <end position="113"/>
    </location>
</feature>
<accession>A0ABS8P3Q2</accession>
<keyword evidence="1" id="KW-0175">Coiled coil</keyword>
<keyword evidence="4" id="KW-1185">Reference proteome</keyword>
<dbReference type="EMBL" id="JAJNDB010000001">
    <property type="protein sequence ID" value="MCD2192880.1"/>
    <property type="molecule type" value="Genomic_DNA"/>
</dbReference>
<feature type="compositionally biased region" description="Basic and acidic residues" evidence="2">
    <location>
        <begin position="1"/>
        <end position="18"/>
    </location>
</feature>
<feature type="compositionally biased region" description="Low complexity" evidence="2">
    <location>
        <begin position="202"/>
        <end position="212"/>
    </location>
</feature>
<feature type="region of interest" description="Disordered" evidence="2">
    <location>
        <begin position="1"/>
        <end position="30"/>
    </location>
</feature>
<feature type="region of interest" description="Disordered" evidence="2">
    <location>
        <begin position="63"/>
        <end position="122"/>
    </location>
</feature>
<reference evidence="3 4" key="1">
    <citation type="submission" date="2021-11" db="EMBL/GenBank/DDBJ databases">
        <title>Draft genome sequence of Actinomycetospora sp. SF1 isolated from the rhizosphere soil.</title>
        <authorList>
            <person name="Duangmal K."/>
            <person name="Chantavorakit T."/>
        </authorList>
    </citation>
    <scope>NUCLEOTIDE SEQUENCE [LARGE SCALE GENOMIC DNA]</scope>
    <source>
        <strain evidence="3 4">TBRC 5722</strain>
    </source>
</reference>
<evidence type="ECO:0000256" key="1">
    <source>
        <dbReference type="SAM" id="Coils"/>
    </source>
</evidence>
<feature type="compositionally biased region" description="Low complexity" evidence="2">
    <location>
        <begin position="221"/>
        <end position="247"/>
    </location>
</feature>
<organism evidence="3 4">
    <name type="scientific">Actinomycetospora endophytica</name>
    <dbReference type="NCBI Taxonomy" id="2291215"/>
    <lineage>
        <taxon>Bacteria</taxon>
        <taxon>Bacillati</taxon>
        <taxon>Actinomycetota</taxon>
        <taxon>Actinomycetes</taxon>
        <taxon>Pseudonocardiales</taxon>
        <taxon>Pseudonocardiaceae</taxon>
        <taxon>Actinomycetospora</taxon>
    </lineage>
</organism>
<proteinExistence type="predicted"/>
<feature type="coiled-coil region" evidence="1">
    <location>
        <begin position="122"/>
        <end position="164"/>
    </location>
</feature>
<gene>
    <name evidence="3" type="ORF">LQ327_05695</name>
</gene>
<sequence>MTTGERGRTPPDAEHYLDLPDAPEEAAGPHFDVVLRGYDRTQVDEHVAGLRRMVAQLRAQLAVRERRRPGPDDAPAPRGELAATLQEGARTTPPPVEASASSPAAAPASSSSGEPGGVDAFNERLRGILQAAEQEAQMVRSKAAESLLAEHAESRAALADLRSQRDTVFDELVRVKNHLDDLVANSGRPSPPPRPWGPGPQRGPRAPYGAPAPYGPPPGGLVPLRQGTPQAPAPDGRAGGQDDAAGA</sequence>
<dbReference type="RefSeq" id="WP_230730544.1">
    <property type="nucleotide sequence ID" value="NZ_JAJNDB010000001.1"/>
</dbReference>
<dbReference type="Proteomes" id="UP001199469">
    <property type="component" value="Unassembled WGS sequence"/>
</dbReference>
<comment type="caution">
    <text evidence="3">The sequence shown here is derived from an EMBL/GenBank/DDBJ whole genome shotgun (WGS) entry which is preliminary data.</text>
</comment>
<evidence type="ECO:0000313" key="3">
    <source>
        <dbReference type="EMBL" id="MCD2192880.1"/>
    </source>
</evidence>
<name>A0ABS8P3Q2_9PSEU</name>
<feature type="compositionally biased region" description="Pro residues" evidence="2">
    <location>
        <begin position="189"/>
        <end position="198"/>
    </location>
</feature>
<feature type="region of interest" description="Disordered" evidence="2">
    <location>
        <begin position="181"/>
        <end position="247"/>
    </location>
</feature>
<evidence type="ECO:0000313" key="4">
    <source>
        <dbReference type="Proteomes" id="UP001199469"/>
    </source>
</evidence>
<evidence type="ECO:0008006" key="5">
    <source>
        <dbReference type="Google" id="ProtNLM"/>
    </source>
</evidence>
<protein>
    <recommendedName>
        <fullName evidence="5">Antigen 84</fullName>
    </recommendedName>
</protein>